<dbReference type="InterPro" id="IPR039424">
    <property type="entry name" value="SBP_5"/>
</dbReference>
<organism evidence="6 7">
    <name type="scientific">Streptomyces luteolus</name>
    <dbReference type="NCBI Taxonomy" id="3043615"/>
    <lineage>
        <taxon>Bacteria</taxon>
        <taxon>Bacillati</taxon>
        <taxon>Actinomycetota</taxon>
        <taxon>Actinomycetes</taxon>
        <taxon>Kitasatosporales</taxon>
        <taxon>Streptomycetaceae</taxon>
        <taxon>Streptomyces</taxon>
    </lineage>
</organism>
<feature type="domain" description="Solute-binding protein family 5" evidence="5">
    <location>
        <begin position="87"/>
        <end position="458"/>
    </location>
</feature>
<dbReference type="PROSITE" id="PS01040">
    <property type="entry name" value="SBP_BACTERIAL_5"/>
    <property type="match status" value="1"/>
</dbReference>
<dbReference type="EMBL" id="JASCIS010000007">
    <property type="protein sequence ID" value="MDI3418726.1"/>
    <property type="molecule type" value="Genomic_DNA"/>
</dbReference>
<dbReference type="InterPro" id="IPR023765">
    <property type="entry name" value="SBP_5_CS"/>
</dbReference>
<dbReference type="PIRSF" id="PIRSF002741">
    <property type="entry name" value="MppA"/>
    <property type="match status" value="1"/>
</dbReference>
<evidence type="ECO:0000313" key="7">
    <source>
        <dbReference type="Proteomes" id="UP001237105"/>
    </source>
</evidence>
<proteinExistence type="inferred from homology"/>
<dbReference type="CDD" id="cd08509">
    <property type="entry name" value="PBP2_TmCBP_oligosaccharides_like"/>
    <property type="match status" value="1"/>
</dbReference>
<dbReference type="PANTHER" id="PTHR30290">
    <property type="entry name" value="PERIPLASMIC BINDING COMPONENT OF ABC TRANSPORTER"/>
    <property type="match status" value="1"/>
</dbReference>
<keyword evidence="7" id="KW-1185">Reference proteome</keyword>
<comment type="similarity">
    <text evidence="2">Belongs to the bacterial solute-binding protein 5 family.</text>
</comment>
<protein>
    <submittedName>
        <fullName evidence="6">ABC transporter substrate-binding protein</fullName>
    </submittedName>
</protein>
<dbReference type="InterPro" id="IPR030678">
    <property type="entry name" value="Peptide/Ni-bd"/>
</dbReference>
<dbReference type="InterPro" id="IPR000914">
    <property type="entry name" value="SBP_5_dom"/>
</dbReference>
<reference evidence="6 7" key="1">
    <citation type="submission" date="2023-05" db="EMBL/GenBank/DDBJ databases">
        <title>Draft genome sequence of Streptomyces sp. B-S-A12 isolated from a cave soil in Thailand.</title>
        <authorList>
            <person name="Chamroensaksri N."/>
            <person name="Muangham S."/>
        </authorList>
    </citation>
    <scope>NUCLEOTIDE SEQUENCE [LARGE SCALE GENOMIC DNA]</scope>
    <source>
        <strain evidence="6 7">B-S-A12</strain>
    </source>
</reference>
<feature type="chain" id="PRO_5046469486" evidence="4">
    <location>
        <begin position="21"/>
        <end position="556"/>
    </location>
</feature>
<name>A0ABT6STQ1_9ACTN</name>
<sequence>MRRHHLHLGAAMAVAVTLTAAGCTGTSGTAGSGRTADGLIDYLDYGDFGGGSAPQANYNPYNTATALGPTHYVFETLAVYNTTTCKAHPWLAAKWQWTDPKTLVLDMREGVKWNDGRPFSAKDVAFSYQLLKKHQALDSSGVWQHLSSVEATDADTVTMDFEKPGLSVLDRVLKVPIVPEHIWSKVKDPVAFTNAKDPVGTGPFGVKSFNPRELRIERNPDYWQADRVRVREIRFHKNDGGGTVDQLKLSRGEYDNNAIFVPDIKKSFVDRDPKHNRYWYPPGGSISVQMNLTKAPFDDQKFRRALTTAFDREKVINKGQLGYVRQASQTGLVVPGQDKWLPDGLKDKGRIGYDRSAAAAALTAAGYRKDSEGRRLGKDGKPLSFTFMVPSNMTSWLPSGEIVVDDLKALGFDVTLETPTPEVGNNDRDTGHFDMMFGAHGGTCNMFLNFSDPLSSKQTAPIGKPAPSNFVRWKDGETDRLLDDLQSAPDVAAQKKAIAGLTEVMTEKVPMIPLWYGAKWFQYQTDKAVGWPNNENPYAGPGDHMLIVTHLKPAGG</sequence>
<dbReference type="Gene3D" id="3.90.76.10">
    <property type="entry name" value="Dipeptide-binding Protein, Domain 1"/>
    <property type="match status" value="1"/>
</dbReference>
<comment type="caution">
    <text evidence="6">The sequence shown here is derived from an EMBL/GenBank/DDBJ whole genome shotgun (WGS) entry which is preliminary data.</text>
</comment>
<evidence type="ECO:0000256" key="3">
    <source>
        <dbReference type="ARBA" id="ARBA00022729"/>
    </source>
</evidence>
<dbReference type="PROSITE" id="PS51257">
    <property type="entry name" value="PROKAR_LIPOPROTEIN"/>
    <property type="match status" value="1"/>
</dbReference>
<evidence type="ECO:0000256" key="2">
    <source>
        <dbReference type="ARBA" id="ARBA00005695"/>
    </source>
</evidence>
<gene>
    <name evidence="6" type="ORF">QIT00_09140</name>
</gene>
<comment type="subcellular location">
    <subcellularLocation>
        <location evidence="1">Cell membrane</location>
        <topology evidence="1">Lipid-anchor</topology>
    </subcellularLocation>
</comment>
<dbReference type="RefSeq" id="WP_282534639.1">
    <property type="nucleotide sequence ID" value="NZ_JASCIS010000007.1"/>
</dbReference>
<accession>A0ABT6STQ1</accession>
<evidence type="ECO:0000313" key="6">
    <source>
        <dbReference type="EMBL" id="MDI3418726.1"/>
    </source>
</evidence>
<dbReference type="Gene3D" id="3.10.105.10">
    <property type="entry name" value="Dipeptide-binding Protein, Domain 3"/>
    <property type="match status" value="1"/>
</dbReference>
<feature type="signal peptide" evidence="4">
    <location>
        <begin position="1"/>
        <end position="20"/>
    </location>
</feature>
<evidence type="ECO:0000259" key="5">
    <source>
        <dbReference type="Pfam" id="PF00496"/>
    </source>
</evidence>
<dbReference type="Proteomes" id="UP001237105">
    <property type="component" value="Unassembled WGS sequence"/>
</dbReference>
<dbReference type="Gene3D" id="3.40.190.10">
    <property type="entry name" value="Periplasmic binding protein-like II"/>
    <property type="match status" value="1"/>
</dbReference>
<evidence type="ECO:0000256" key="1">
    <source>
        <dbReference type="ARBA" id="ARBA00004193"/>
    </source>
</evidence>
<dbReference type="SUPFAM" id="SSF53850">
    <property type="entry name" value="Periplasmic binding protein-like II"/>
    <property type="match status" value="1"/>
</dbReference>
<dbReference type="Pfam" id="PF00496">
    <property type="entry name" value="SBP_bac_5"/>
    <property type="match status" value="1"/>
</dbReference>
<keyword evidence="3 4" id="KW-0732">Signal</keyword>
<evidence type="ECO:0000256" key="4">
    <source>
        <dbReference type="SAM" id="SignalP"/>
    </source>
</evidence>